<keyword evidence="1" id="KW-0614">Plasmid</keyword>
<reference evidence="1" key="1">
    <citation type="journal article" date="2012" name="Plasmid">
        <title>DNA sequence and analysis of a 90.1-kb plasmid in Shiga toxin-producing Escherichia coli (STEC) O145:NM 83-75.</title>
        <authorList>
            <person name="Yan X."/>
            <person name="Fratamico P.M."/>
            <person name="Needleman D.S."/>
            <person name="Bayles D.O."/>
        </authorList>
    </citation>
    <scope>NUCLEOTIDE SEQUENCE</scope>
    <source>
        <strain evidence="1">83-75</strain>
        <plasmid evidence="1">pO145-NM</plasmid>
    </source>
</reference>
<dbReference type="AlphaFoldDB" id="F2W478"/>
<geneLocation type="plasmid" evidence="1">
    <name>pO145-NM</name>
</geneLocation>
<sequence length="99" mass="11028">MPPALIPARMVVNSRSVQRAISGCPSSSTRTNQKTSFLFPASTKNGIFQVCATLNSIVKIIEAQNLYFFFVKKIIFVKFYNIAGKFASLRCEFSFTGFS</sequence>
<organism evidence="1">
    <name type="scientific">Escherichia coli</name>
    <dbReference type="NCBI Taxonomy" id="562"/>
    <lineage>
        <taxon>Bacteria</taxon>
        <taxon>Pseudomonadati</taxon>
        <taxon>Pseudomonadota</taxon>
        <taxon>Gammaproteobacteria</taxon>
        <taxon>Enterobacterales</taxon>
        <taxon>Enterobacteriaceae</taxon>
        <taxon>Escherichia</taxon>
    </lineage>
</organism>
<dbReference type="EMBL" id="HM138194">
    <property type="protein sequence ID" value="ADZ45184.1"/>
    <property type="molecule type" value="Genomic_DNA"/>
</dbReference>
<accession>F2W478</accession>
<name>F2W478_ECOLX</name>
<protein>
    <submittedName>
        <fullName evidence="1">Truncated IS91 orf</fullName>
    </submittedName>
</protein>
<proteinExistence type="predicted"/>
<evidence type="ECO:0000313" key="1">
    <source>
        <dbReference type="EMBL" id="ADZ45184.1"/>
    </source>
</evidence>